<dbReference type="EMBL" id="BAAAOB010000001">
    <property type="protein sequence ID" value="GAA1779570.1"/>
    <property type="molecule type" value="Genomic_DNA"/>
</dbReference>
<evidence type="ECO:0000313" key="7">
    <source>
        <dbReference type="EMBL" id="GAA1779570.1"/>
    </source>
</evidence>
<dbReference type="InterPro" id="IPR036661">
    <property type="entry name" value="Luciferase-like_sf"/>
</dbReference>
<dbReference type="PANTHER" id="PTHR30011:SF16">
    <property type="entry name" value="C2H2 FINGER DOMAIN TRANSCRIPTION FACTOR (EUROFUNG)-RELATED"/>
    <property type="match status" value="1"/>
</dbReference>
<evidence type="ECO:0000256" key="4">
    <source>
        <dbReference type="ARBA" id="ARBA00023033"/>
    </source>
</evidence>
<evidence type="ECO:0000256" key="5">
    <source>
        <dbReference type="ARBA" id="ARBA00033748"/>
    </source>
</evidence>
<evidence type="ECO:0000256" key="3">
    <source>
        <dbReference type="ARBA" id="ARBA00023002"/>
    </source>
</evidence>
<dbReference type="SUPFAM" id="SSF51679">
    <property type="entry name" value="Bacterial luciferase-like"/>
    <property type="match status" value="1"/>
</dbReference>
<comment type="similarity">
    <text evidence="5">Belongs to the NtaA/SnaA/DszA monooxygenase family.</text>
</comment>
<feature type="domain" description="Luciferase-like" evidence="6">
    <location>
        <begin position="41"/>
        <end position="353"/>
    </location>
</feature>
<keyword evidence="4" id="KW-0503">Monooxygenase</keyword>
<protein>
    <submittedName>
        <fullName evidence="7">LLM class flavin-dependent oxidoreductase</fullName>
    </submittedName>
</protein>
<gene>
    <name evidence="7" type="ORF">GCM10009768_05560</name>
</gene>
<accession>A0ABP4XEF9</accession>
<comment type="caution">
    <text evidence="7">The sequence shown here is derived from an EMBL/GenBank/DDBJ whole genome shotgun (WGS) entry which is preliminary data.</text>
</comment>
<keyword evidence="2" id="KW-0288">FMN</keyword>
<evidence type="ECO:0000256" key="2">
    <source>
        <dbReference type="ARBA" id="ARBA00022643"/>
    </source>
</evidence>
<dbReference type="PANTHER" id="PTHR30011">
    <property type="entry name" value="ALKANESULFONATE MONOOXYGENASE-RELATED"/>
    <property type="match status" value="1"/>
</dbReference>
<keyword evidence="8" id="KW-1185">Reference proteome</keyword>
<reference evidence="8" key="1">
    <citation type="journal article" date="2019" name="Int. J. Syst. Evol. Microbiol.">
        <title>The Global Catalogue of Microorganisms (GCM) 10K type strain sequencing project: providing services to taxonomists for standard genome sequencing and annotation.</title>
        <authorList>
            <consortium name="The Broad Institute Genomics Platform"/>
            <consortium name="The Broad Institute Genome Sequencing Center for Infectious Disease"/>
            <person name="Wu L."/>
            <person name="Ma J."/>
        </authorList>
    </citation>
    <scope>NUCLEOTIDE SEQUENCE [LARGE SCALE GENOMIC DNA]</scope>
    <source>
        <strain evidence="8">JCM 14736</strain>
    </source>
</reference>
<dbReference type="PIRSF" id="PIRSF000337">
    <property type="entry name" value="NTA_MOA"/>
    <property type="match status" value="1"/>
</dbReference>
<evidence type="ECO:0000256" key="1">
    <source>
        <dbReference type="ARBA" id="ARBA00022630"/>
    </source>
</evidence>
<evidence type="ECO:0000259" key="6">
    <source>
        <dbReference type="Pfam" id="PF00296"/>
    </source>
</evidence>
<dbReference type="InterPro" id="IPR016215">
    <property type="entry name" value="NTA_MOA"/>
</dbReference>
<evidence type="ECO:0000313" key="8">
    <source>
        <dbReference type="Proteomes" id="UP001500851"/>
    </source>
</evidence>
<name>A0ABP4XEF9_9MICO</name>
<dbReference type="InterPro" id="IPR011251">
    <property type="entry name" value="Luciferase-like_dom"/>
</dbReference>
<dbReference type="InterPro" id="IPR051260">
    <property type="entry name" value="Diverse_substr_monoxygenases"/>
</dbReference>
<dbReference type="Pfam" id="PF00296">
    <property type="entry name" value="Bac_luciferase"/>
    <property type="match status" value="1"/>
</dbReference>
<dbReference type="Proteomes" id="UP001500851">
    <property type="component" value="Unassembled WGS sequence"/>
</dbReference>
<keyword evidence="3" id="KW-0560">Oxidoreductase</keyword>
<keyword evidence="1" id="KW-0285">Flavoprotein</keyword>
<organism evidence="7 8">
    <name type="scientific">Leucobacter iarius</name>
    <dbReference type="NCBI Taxonomy" id="333963"/>
    <lineage>
        <taxon>Bacteria</taxon>
        <taxon>Bacillati</taxon>
        <taxon>Actinomycetota</taxon>
        <taxon>Actinomycetes</taxon>
        <taxon>Micrococcales</taxon>
        <taxon>Microbacteriaceae</taxon>
        <taxon>Leucobacter</taxon>
    </lineage>
</organism>
<dbReference type="Gene3D" id="3.20.20.30">
    <property type="entry name" value="Luciferase-like domain"/>
    <property type="match status" value="1"/>
</dbReference>
<sequence length="443" mass="46185">MSPITGSKSTDAPFTIGVALDGTGWHPAAWREPSSRADALFAAETWVELAELAEAAGLDYLTIADELAPQSDPAGADTDGSTVLGRLDAALLADWIAPRTSRIGLIPTVTTTHTEPFHVATGLQTLDHVSTGRAGWQLRISADAASAAAFGRRPAPEIDRDAVAFGAPDAGLDELLADAADSAEVARRLWDSWEDDAEIRDAATGRFLDRDRVHPIDFASERFSIAGPSIVPRSPQGQLPIVVLAHSAPVAELAARVADVVIVTPESASPRAGAWRGRSVAEIVAGIRAIERDPGIAEARAVSGLGLLRIVADLVLALDTAEEPAVERLVRLDALADAPFAASSDARVLAGSADEAAELIAAWRAAGIDGVRLRPLTLPADLRTIGAALLPILHERGIADAAAGSAAGSAADAEPDPTAHHLRTRFRLGRAGNRYDTRTEAAA</sequence>
<proteinExistence type="inferred from homology"/>
<dbReference type="RefSeq" id="WP_344029003.1">
    <property type="nucleotide sequence ID" value="NZ_BAAAOB010000001.1"/>
</dbReference>